<dbReference type="Gene3D" id="3.30.70.270">
    <property type="match status" value="1"/>
</dbReference>
<dbReference type="NCBIfam" id="TIGR00254">
    <property type="entry name" value="GGDEF"/>
    <property type="match status" value="1"/>
</dbReference>
<dbReference type="InterPro" id="IPR011990">
    <property type="entry name" value="TPR-like_helical_dom_sf"/>
</dbReference>
<comment type="catalytic activity">
    <reaction evidence="3">
        <text>2 GTP = 3',3'-c-di-GMP + 2 diphosphate</text>
        <dbReference type="Rhea" id="RHEA:24898"/>
        <dbReference type="ChEBI" id="CHEBI:33019"/>
        <dbReference type="ChEBI" id="CHEBI:37565"/>
        <dbReference type="ChEBI" id="CHEBI:58805"/>
        <dbReference type="EC" id="2.7.7.65"/>
    </reaction>
</comment>
<dbReference type="InterPro" id="IPR043128">
    <property type="entry name" value="Rev_trsase/Diguanyl_cyclase"/>
</dbReference>
<evidence type="ECO:0000313" key="6">
    <source>
        <dbReference type="EMBL" id="PMJ63783.1"/>
    </source>
</evidence>
<dbReference type="Proteomes" id="UP000235330">
    <property type="component" value="Unassembled WGS sequence"/>
</dbReference>
<dbReference type="SUPFAM" id="SSF55073">
    <property type="entry name" value="Nucleotide cyclase"/>
    <property type="match status" value="1"/>
</dbReference>
<accession>A0A2N7F9F2</accession>
<dbReference type="GO" id="GO:0052621">
    <property type="term" value="F:diguanylate cyclase activity"/>
    <property type="evidence" value="ECO:0007669"/>
    <property type="project" value="UniProtKB-EC"/>
</dbReference>
<evidence type="ECO:0000256" key="3">
    <source>
        <dbReference type="ARBA" id="ARBA00034247"/>
    </source>
</evidence>
<reference evidence="7" key="1">
    <citation type="submission" date="2016-07" db="EMBL/GenBank/DDBJ databases">
        <title>Nontailed viruses are major unrecognized killers of bacteria in the ocean.</title>
        <authorList>
            <person name="Kauffman K."/>
            <person name="Hussain F."/>
            <person name="Yang J."/>
            <person name="Arevalo P."/>
            <person name="Brown J."/>
            <person name="Cutler M."/>
            <person name="Kelly L."/>
            <person name="Polz M.F."/>
        </authorList>
    </citation>
    <scope>NUCLEOTIDE SEQUENCE [LARGE SCALE GENOMIC DNA]</scope>
    <source>
        <strain evidence="7">10N.261.55.E11</strain>
    </source>
</reference>
<dbReference type="EC" id="2.7.7.65" evidence="2"/>
<proteinExistence type="predicted"/>
<keyword evidence="4" id="KW-1133">Transmembrane helix</keyword>
<evidence type="ECO:0000256" key="1">
    <source>
        <dbReference type="ARBA" id="ARBA00001946"/>
    </source>
</evidence>
<protein>
    <recommendedName>
        <fullName evidence="2">diguanylate cyclase</fullName>
        <ecNumber evidence="2">2.7.7.65</ecNumber>
    </recommendedName>
</protein>
<dbReference type="RefSeq" id="WP_102516810.1">
    <property type="nucleotide sequence ID" value="NZ_CAWNSM010000036.1"/>
</dbReference>
<gene>
    <name evidence="6" type="ORF">BCU17_21890</name>
</gene>
<dbReference type="InterPro" id="IPR000160">
    <property type="entry name" value="GGDEF_dom"/>
</dbReference>
<dbReference type="SMART" id="SM00267">
    <property type="entry name" value="GGDEF"/>
    <property type="match status" value="1"/>
</dbReference>
<comment type="cofactor">
    <cofactor evidence="1">
        <name>Mg(2+)</name>
        <dbReference type="ChEBI" id="CHEBI:18420"/>
    </cofactor>
</comment>
<feature type="domain" description="GGDEF" evidence="5">
    <location>
        <begin position="519"/>
        <end position="654"/>
    </location>
</feature>
<sequence length="656" mass="74131">MNRNNVLGSFLLVLLMSVVLGLYLLYPTYDDDLKHIRPENPSVYSPEKELLLSQYGSALIDILDVSRGDPNLASQQLDALQANFPNQDKAIYRAYELMILSNLAQHKLDSKAVSRYVRQIKTLAQHEHMGWLKAQSLVELAIEYISKGELAESEIQIRAAIDIAESLHYEELLIKAYNTAGVINNIRNDFPEAQYFFHKGLDLGKKYPQHIYNSKIVSNMALLYIYLEDWPKALKLMKKAKKLYYKSGLLEASTIGVLHVNESFAFLRSGDLVKGREAYQSAAKLNGDNVSERYKIILLKAESDVLLAERNFESARQVANLCLRYPGVDKYTLQMGQCYLNRALANIGLNRDNFVFADLKRSSAMFDVVGTRSWKVLGLRTLAEYYDSRGDSENALRYFKLYYKGNKALLFDKRQSDIFLLEQDFATASLAQENELLNAEKELGELTLDKQQLRNRIVVALGIMVMISAALLLIRLSSIQRKNKALVTQSTTCALTGLYNRRYLEQLLTQPIPFNNSQFGISLVILDLDHFKRVNDTFGHDIGDEVLVEVARRVKQHLLPNDVVARWGGEEFVLLLSGSADPEQQLNAIRLGISETPIDTHSGSLDLTTSIGASIGIAQEQLNQDTYKKYLKSADDALYQAKESGRNQVIIAESNR</sequence>
<keyword evidence="4" id="KW-0812">Transmembrane</keyword>
<dbReference type="Gene3D" id="1.25.40.10">
    <property type="entry name" value="Tetratricopeptide repeat domain"/>
    <property type="match status" value="2"/>
</dbReference>
<dbReference type="PROSITE" id="PS50887">
    <property type="entry name" value="GGDEF"/>
    <property type="match status" value="1"/>
</dbReference>
<dbReference type="PANTHER" id="PTHR45138">
    <property type="entry name" value="REGULATORY COMPONENTS OF SENSORY TRANSDUCTION SYSTEM"/>
    <property type="match status" value="1"/>
</dbReference>
<feature type="transmembrane region" description="Helical" evidence="4">
    <location>
        <begin position="457"/>
        <end position="474"/>
    </location>
</feature>
<dbReference type="CDD" id="cd01949">
    <property type="entry name" value="GGDEF"/>
    <property type="match status" value="1"/>
</dbReference>
<evidence type="ECO:0000313" key="7">
    <source>
        <dbReference type="Proteomes" id="UP000235330"/>
    </source>
</evidence>
<dbReference type="EMBL" id="MCWU01000036">
    <property type="protein sequence ID" value="PMJ63783.1"/>
    <property type="molecule type" value="Genomic_DNA"/>
</dbReference>
<evidence type="ECO:0000259" key="5">
    <source>
        <dbReference type="PROSITE" id="PS50887"/>
    </source>
</evidence>
<dbReference type="GO" id="GO:1902201">
    <property type="term" value="P:negative regulation of bacterial-type flagellum-dependent cell motility"/>
    <property type="evidence" value="ECO:0007669"/>
    <property type="project" value="TreeGrafter"/>
</dbReference>
<comment type="caution">
    <text evidence="6">The sequence shown here is derived from an EMBL/GenBank/DDBJ whole genome shotgun (WGS) entry which is preliminary data.</text>
</comment>
<dbReference type="InterPro" id="IPR019734">
    <property type="entry name" value="TPR_rpt"/>
</dbReference>
<dbReference type="Pfam" id="PF00990">
    <property type="entry name" value="GGDEF"/>
    <property type="match status" value="1"/>
</dbReference>
<dbReference type="InterPro" id="IPR029787">
    <property type="entry name" value="Nucleotide_cyclase"/>
</dbReference>
<dbReference type="FunFam" id="3.30.70.270:FF:000001">
    <property type="entry name" value="Diguanylate cyclase domain protein"/>
    <property type="match status" value="1"/>
</dbReference>
<organism evidence="6 7">
    <name type="scientific">Vibrio splendidus</name>
    <dbReference type="NCBI Taxonomy" id="29497"/>
    <lineage>
        <taxon>Bacteria</taxon>
        <taxon>Pseudomonadati</taxon>
        <taxon>Pseudomonadota</taxon>
        <taxon>Gammaproteobacteria</taxon>
        <taxon>Vibrionales</taxon>
        <taxon>Vibrionaceae</taxon>
        <taxon>Vibrio</taxon>
    </lineage>
</organism>
<dbReference type="SMART" id="SM00028">
    <property type="entry name" value="TPR"/>
    <property type="match status" value="4"/>
</dbReference>
<dbReference type="InterPro" id="IPR050469">
    <property type="entry name" value="Diguanylate_Cyclase"/>
</dbReference>
<evidence type="ECO:0000256" key="2">
    <source>
        <dbReference type="ARBA" id="ARBA00012528"/>
    </source>
</evidence>
<name>A0A2N7F9F2_VIBSP</name>
<dbReference type="GO" id="GO:0005886">
    <property type="term" value="C:plasma membrane"/>
    <property type="evidence" value="ECO:0007669"/>
    <property type="project" value="TreeGrafter"/>
</dbReference>
<keyword evidence="4" id="KW-0472">Membrane</keyword>
<dbReference type="AlphaFoldDB" id="A0A2N7F9F2"/>
<dbReference type="GO" id="GO:0043709">
    <property type="term" value="P:cell adhesion involved in single-species biofilm formation"/>
    <property type="evidence" value="ECO:0007669"/>
    <property type="project" value="TreeGrafter"/>
</dbReference>
<dbReference type="SUPFAM" id="SSF48452">
    <property type="entry name" value="TPR-like"/>
    <property type="match status" value="1"/>
</dbReference>
<evidence type="ECO:0000256" key="4">
    <source>
        <dbReference type="SAM" id="Phobius"/>
    </source>
</evidence>
<dbReference type="PANTHER" id="PTHR45138:SF9">
    <property type="entry name" value="DIGUANYLATE CYCLASE DGCM-RELATED"/>
    <property type="match status" value="1"/>
</dbReference>